<organism evidence="7 8">
    <name type="scientific">Dinghuibacter silviterrae</name>
    <dbReference type="NCBI Taxonomy" id="1539049"/>
    <lineage>
        <taxon>Bacteria</taxon>
        <taxon>Pseudomonadati</taxon>
        <taxon>Bacteroidota</taxon>
        <taxon>Chitinophagia</taxon>
        <taxon>Chitinophagales</taxon>
        <taxon>Chitinophagaceae</taxon>
        <taxon>Dinghuibacter</taxon>
    </lineage>
</organism>
<accession>A0A4R8DUP0</accession>
<evidence type="ECO:0000256" key="4">
    <source>
        <dbReference type="SAM" id="MobiDB-lite"/>
    </source>
</evidence>
<sequence>MSLGSNMPLLMTDPKELAPGAPGSPPYRAKSPLSGVGTALSPTSKVTFCLSEGIVSEVGFPDAGSPCLSSLEWIVTDGAAFFSQEQRHTLHETAFFEEGIPGYRLVNTCLEGKYRITKEVLTDPVRDTFLQKTRLVPLAPLDNPLRLFLTLNPCIGGDSALHDARVSRYKGQPLLVAQKGAVTLAVLCSHPLKHTSVGYAGISDGWLDLAAHQRMTRFYERAEGGHVSLTAEVEPGETDIIVAIGLGQNEREAAAKAWASLLDGFDTAKERFVGPWRTWQQGLSPMPPMLGSALPAGALSAGAHVKTGALALRALESKAHPGALVSSGGVRPRDLAAAFDAFQALGAREDAQRILAYLMAVQEERGFWAMLLHPDGSAASGRVARDQVAQVILMVDACRRTFQLSPARMQRYWPLVWTAAAYLVGGGPEPEADRWDGAESLSLHTLCATVAALLAAADMADERGQPGVATYCRKTADYLHEHIDPWTYIRVGPGSGPDRISGYYAAAGQPGQKASGPASADVLSLVRYGLRAADDPRVIDTLKVVDANARRDADALRDADARPGTAEAQPAAAPLLLTAERALYELSAGNKNGALALLQTLEAQAPSGFFPDKTGHLPDLRTHAEYIRLCCALKAEHAPEVPRFTTERYIRKQTTAPFDLWRIERPCPRLAPDKKLRIELPSGALIHWTDDDWATKQHTLTRDTRLGVHVAELSPHPGARQVIFTFFWLTTERWENRNYTVPVGG</sequence>
<keyword evidence="3" id="KW-0106">Calcium</keyword>
<comment type="cofactor">
    <cofactor evidence="1">
        <name>Ca(2+)</name>
        <dbReference type="ChEBI" id="CHEBI:29108"/>
    </cofactor>
</comment>
<evidence type="ECO:0000259" key="5">
    <source>
        <dbReference type="Pfam" id="PF00723"/>
    </source>
</evidence>
<evidence type="ECO:0000256" key="1">
    <source>
        <dbReference type="ARBA" id="ARBA00001913"/>
    </source>
</evidence>
<dbReference type="GO" id="GO:0004553">
    <property type="term" value="F:hydrolase activity, hydrolyzing O-glycosyl compounds"/>
    <property type="evidence" value="ECO:0007669"/>
    <property type="project" value="TreeGrafter"/>
</dbReference>
<dbReference type="InterPro" id="IPR008928">
    <property type="entry name" value="6-hairpin_glycosidase_sf"/>
</dbReference>
<evidence type="ECO:0000259" key="6">
    <source>
        <dbReference type="Pfam" id="PF09137"/>
    </source>
</evidence>
<reference evidence="7 8" key="1">
    <citation type="submission" date="2019-03" db="EMBL/GenBank/DDBJ databases">
        <title>Genomic Encyclopedia of Type Strains, Phase IV (KMG-IV): sequencing the most valuable type-strain genomes for metagenomic binning, comparative biology and taxonomic classification.</title>
        <authorList>
            <person name="Goeker M."/>
        </authorList>
    </citation>
    <scope>NUCLEOTIDE SEQUENCE [LARGE SCALE GENOMIC DNA]</scope>
    <source>
        <strain evidence="7 8">DSM 100059</strain>
    </source>
</reference>
<dbReference type="SUPFAM" id="SSF74650">
    <property type="entry name" value="Galactose mutarotase-like"/>
    <property type="match status" value="1"/>
</dbReference>
<evidence type="ECO:0000313" key="7">
    <source>
        <dbReference type="EMBL" id="TDX01127.1"/>
    </source>
</evidence>
<dbReference type="GO" id="GO:0005975">
    <property type="term" value="P:carbohydrate metabolic process"/>
    <property type="evidence" value="ECO:0007669"/>
    <property type="project" value="InterPro"/>
</dbReference>
<dbReference type="CDD" id="cd07430">
    <property type="entry name" value="GH15_N"/>
    <property type="match status" value="1"/>
</dbReference>
<dbReference type="PANTHER" id="PTHR31616:SF0">
    <property type="entry name" value="GLUCAN 1,4-ALPHA-GLUCOSIDASE"/>
    <property type="match status" value="1"/>
</dbReference>
<comment type="caution">
    <text evidence="7">The sequence shown here is derived from an EMBL/GenBank/DDBJ whole genome shotgun (WGS) entry which is preliminary data.</text>
</comment>
<dbReference type="Gene3D" id="1.50.10.10">
    <property type="match status" value="1"/>
</dbReference>
<dbReference type="AlphaFoldDB" id="A0A4R8DUP0"/>
<dbReference type="InterPro" id="IPR014718">
    <property type="entry name" value="GH-type_carb-bd"/>
</dbReference>
<evidence type="ECO:0000256" key="2">
    <source>
        <dbReference type="ARBA" id="ARBA00011245"/>
    </source>
</evidence>
<proteinExistence type="predicted"/>
<dbReference type="EMBL" id="SODV01000001">
    <property type="protein sequence ID" value="TDX01127.1"/>
    <property type="molecule type" value="Genomic_DNA"/>
</dbReference>
<name>A0A4R8DUP0_9BACT</name>
<dbReference type="Pfam" id="PF09137">
    <property type="entry name" value="Glucodextran_N"/>
    <property type="match status" value="1"/>
</dbReference>
<dbReference type="InterPro" id="IPR015220">
    <property type="entry name" value="Glucodextranase_N"/>
</dbReference>
<dbReference type="Gene3D" id="2.70.98.10">
    <property type="match status" value="1"/>
</dbReference>
<dbReference type="SUPFAM" id="SSF48208">
    <property type="entry name" value="Six-hairpin glycosidases"/>
    <property type="match status" value="1"/>
</dbReference>
<evidence type="ECO:0000313" key="8">
    <source>
        <dbReference type="Proteomes" id="UP000294498"/>
    </source>
</evidence>
<dbReference type="GO" id="GO:0030246">
    <property type="term" value="F:carbohydrate binding"/>
    <property type="evidence" value="ECO:0007669"/>
    <property type="project" value="InterPro"/>
</dbReference>
<dbReference type="Proteomes" id="UP000294498">
    <property type="component" value="Unassembled WGS sequence"/>
</dbReference>
<dbReference type="PANTHER" id="PTHR31616">
    <property type="entry name" value="TREHALASE"/>
    <property type="match status" value="1"/>
</dbReference>
<comment type="subunit">
    <text evidence="2">Monomer.</text>
</comment>
<evidence type="ECO:0000256" key="3">
    <source>
        <dbReference type="ARBA" id="ARBA00022837"/>
    </source>
</evidence>
<keyword evidence="8" id="KW-1185">Reference proteome</keyword>
<dbReference type="InterPro" id="IPR011613">
    <property type="entry name" value="GH15-like"/>
</dbReference>
<dbReference type="InterPro" id="IPR012341">
    <property type="entry name" value="6hp_glycosidase-like_sf"/>
</dbReference>
<dbReference type="OrthoDB" id="3902805at2"/>
<feature type="domain" description="GH15-like" evidence="5">
    <location>
        <begin position="373"/>
        <end position="552"/>
    </location>
</feature>
<feature type="domain" description="Glucodextranase N-terminal" evidence="6">
    <location>
        <begin position="18"/>
        <end position="281"/>
    </location>
</feature>
<protein>
    <submittedName>
        <fullName evidence="7">Glucoamylase</fullName>
    </submittedName>
</protein>
<feature type="region of interest" description="Disordered" evidence="4">
    <location>
        <begin position="1"/>
        <end position="34"/>
    </location>
</feature>
<dbReference type="InterPro" id="IPR011013">
    <property type="entry name" value="Gal_mutarotase_sf_dom"/>
</dbReference>
<dbReference type="Pfam" id="PF00723">
    <property type="entry name" value="Glyco_hydro_15"/>
    <property type="match status" value="1"/>
</dbReference>
<dbReference type="GO" id="GO:0016757">
    <property type="term" value="F:glycosyltransferase activity"/>
    <property type="evidence" value="ECO:0007669"/>
    <property type="project" value="UniProtKB-ARBA"/>
</dbReference>
<gene>
    <name evidence="7" type="ORF">EDB95_2158</name>
</gene>